<feature type="domain" description="O-antigen ligase-related" evidence="6">
    <location>
        <begin position="270"/>
        <end position="424"/>
    </location>
</feature>
<dbReference type="InterPro" id="IPR051533">
    <property type="entry name" value="WaaL-like"/>
</dbReference>
<feature type="transmembrane region" description="Helical" evidence="5">
    <location>
        <begin position="254"/>
        <end position="276"/>
    </location>
</feature>
<keyword evidence="3 5" id="KW-1133">Transmembrane helix</keyword>
<organism evidence="7 8">
    <name type="scientific">Thermomicrobium roseum (strain ATCC 27502 / DSM 5159 / P-2)</name>
    <dbReference type="NCBI Taxonomy" id="309801"/>
    <lineage>
        <taxon>Bacteria</taxon>
        <taxon>Pseudomonadati</taxon>
        <taxon>Thermomicrobiota</taxon>
        <taxon>Thermomicrobia</taxon>
        <taxon>Thermomicrobiales</taxon>
        <taxon>Thermomicrobiaceae</taxon>
        <taxon>Thermomicrobium</taxon>
    </lineage>
</organism>
<name>B9KZC7_THERP</name>
<evidence type="ECO:0000259" key="6">
    <source>
        <dbReference type="Pfam" id="PF04932"/>
    </source>
</evidence>
<feature type="transmembrane region" description="Helical" evidence="5">
    <location>
        <begin position="158"/>
        <end position="177"/>
    </location>
</feature>
<feature type="transmembrane region" description="Helical" evidence="5">
    <location>
        <begin position="306"/>
        <end position="323"/>
    </location>
</feature>
<dbReference type="PANTHER" id="PTHR37422">
    <property type="entry name" value="TEICHURONIC ACID BIOSYNTHESIS PROTEIN TUAE"/>
    <property type="match status" value="1"/>
</dbReference>
<dbReference type="RefSeq" id="WP_012642226.1">
    <property type="nucleotide sequence ID" value="NC_011959.1"/>
</dbReference>
<evidence type="ECO:0000313" key="8">
    <source>
        <dbReference type="Proteomes" id="UP000000447"/>
    </source>
</evidence>
<dbReference type="EMBL" id="CP001275">
    <property type="protein sequence ID" value="ACM05916.1"/>
    <property type="molecule type" value="Genomic_DNA"/>
</dbReference>
<feature type="transmembrane region" description="Helical" evidence="5">
    <location>
        <begin position="101"/>
        <end position="122"/>
    </location>
</feature>
<dbReference type="eggNOG" id="COG3307">
    <property type="taxonomic scope" value="Bacteria"/>
</dbReference>
<dbReference type="PANTHER" id="PTHR37422:SF13">
    <property type="entry name" value="LIPOPOLYSACCHARIDE BIOSYNTHESIS PROTEIN PA4999-RELATED"/>
    <property type="match status" value="1"/>
</dbReference>
<dbReference type="KEGG" id="tro:trd_0841"/>
<evidence type="ECO:0000256" key="2">
    <source>
        <dbReference type="ARBA" id="ARBA00022692"/>
    </source>
</evidence>
<feature type="transmembrane region" description="Helical" evidence="5">
    <location>
        <begin position="12"/>
        <end position="32"/>
    </location>
</feature>
<sequence length="499" mass="54199">MALRLQERLSGWSIALLGSLLALVLVLIPWPVGMVLASGIIFVLAVVHWPFLLPLGLILSVPLQDVLRFSLGGMAITTTQAFILLAILLGPLIVLRRQIRLFYPGIAVATTVLIAIQVLSLGFARNTLYGVATIYRWTAALLVFLLIIHLVESRRSVVVLAVGLVIAALGEVAFGILQSGLGLAPASFAIADRWYRAYGTFGQPNPFAGYLEMVGLWLAALAVWSTRLAQRLWVRYRRVRLTGFLSSGSTRRAAIAATILASALVAGATASLSGIVLSFSRGAWLGTSAGLAIFVLLVPRGLRRSALVIGAIVLAVLAAGGWNELPAAVRERMTLLVSYGRPFDVRDVQLTDANWAVVERMAHWQAAWAMFLDHPLTGVGAGNFSVHFPDYSPHPVFRIARGHAHNYYLHILAELGIPGLLAYLAIFALALLLAVRVWRTRPNEFDRALAAGAFAVTTAVMVHNLVENLHELHLSMQLFSVWALVWRAQAGWGTKREAV</sequence>
<reference evidence="7 8" key="1">
    <citation type="journal article" date="2009" name="PLoS ONE">
        <title>Complete genome sequence of the aerobic CO-oxidizing thermophile Thermomicrobium roseum.</title>
        <authorList>
            <person name="Wu D."/>
            <person name="Raymond J."/>
            <person name="Wu M."/>
            <person name="Chatterji S."/>
            <person name="Ren Q."/>
            <person name="Graham J.E."/>
            <person name="Bryant D.A."/>
            <person name="Robb F."/>
            <person name="Colman A."/>
            <person name="Tallon L.J."/>
            <person name="Badger J.H."/>
            <person name="Madupu R."/>
            <person name="Ward N.L."/>
            <person name="Eisen J.A."/>
        </authorList>
    </citation>
    <scope>NUCLEOTIDE SEQUENCE [LARGE SCALE GENOMIC DNA]</scope>
    <source>
        <strain evidence="8">ATCC 27502 / DSM 5159 / P-2</strain>
    </source>
</reference>
<keyword evidence="8" id="KW-1185">Reference proteome</keyword>
<keyword evidence="2 5" id="KW-0812">Transmembrane</keyword>
<evidence type="ECO:0000256" key="5">
    <source>
        <dbReference type="SAM" id="Phobius"/>
    </source>
</evidence>
<feature type="transmembrane region" description="Helical" evidence="5">
    <location>
        <begin position="134"/>
        <end position="151"/>
    </location>
</feature>
<dbReference type="InterPro" id="IPR007016">
    <property type="entry name" value="O-antigen_ligase-rel_domated"/>
</dbReference>
<feature type="transmembrane region" description="Helical" evidence="5">
    <location>
        <begin position="214"/>
        <end position="234"/>
    </location>
</feature>
<dbReference type="AlphaFoldDB" id="B9KZC7"/>
<evidence type="ECO:0000256" key="4">
    <source>
        <dbReference type="ARBA" id="ARBA00023136"/>
    </source>
</evidence>
<comment type="subcellular location">
    <subcellularLocation>
        <location evidence="1">Membrane</location>
        <topology evidence="1">Multi-pass membrane protein</topology>
    </subcellularLocation>
</comment>
<evidence type="ECO:0000256" key="3">
    <source>
        <dbReference type="ARBA" id="ARBA00022989"/>
    </source>
</evidence>
<dbReference type="Pfam" id="PF04932">
    <property type="entry name" value="Wzy_C"/>
    <property type="match status" value="1"/>
</dbReference>
<evidence type="ECO:0000256" key="1">
    <source>
        <dbReference type="ARBA" id="ARBA00004141"/>
    </source>
</evidence>
<gene>
    <name evidence="7" type="ordered locus">trd_0841</name>
</gene>
<feature type="transmembrane region" description="Helical" evidence="5">
    <location>
        <begin position="415"/>
        <end position="435"/>
    </location>
</feature>
<dbReference type="STRING" id="309801.trd_0841"/>
<dbReference type="Proteomes" id="UP000000447">
    <property type="component" value="Chromosome"/>
</dbReference>
<keyword evidence="4 5" id="KW-0472">Membrane</keyword>
<dbReference type="HOGENOM" id="CLU_041909_0_0_0"/>
<feature type="transmembrane region" description="Helical" evidence="5">
    <location>
        <begin position="71"/>
        <end position="94"/>
    </location>
</feature>
<feature type="transmembrane region" description="Helical" evidence="5">
    <location>
        <begin position="282"/>
        <end position="299"/>
    </location>
</feature>
<evidence type="ECO:0000313" key="7">
    <source>
        <dbReference type="EMBL" id="ACM05916.1"/>
    </source>
</evidence>
<dbReference type="GO" id="GO:0016020">
    <property type="term" value="C:membrane"/>
    <property type="evidence" value="ECO:0007669"/>
    <property type="project" value="UniProtKB-SubCell"/>
</dbReference>
<protein>
    <submittedName>
        <fullName evidence="7">O-Antigen Polymerase family</fullName>
    </submittedName>
</protein>
<feature type="transmembrane region" description="Helical" evidence="5">
    <location>
        <begin position="39"/>
        <end position="59"/>
    </location>
</feature>
<accession>B9KZC7</accession>
<proteinExistence type="predicted"/>